<name>A0ABD1ZN05_9MARC</name>
<gene>
    <name evidence="3" type="ORF">R1flu_020959</name>
</gene>
<sequence length="234" mass="25159">MKALIFQSSAAVAFKTRQQQKSAVHIGGGAAAAREAFVGRNVCVVVVPQERHQDELKNGKGSVSWRLRWRVQPPRHQAHQGSGWRVFASAQIQTVKRDVKWFLDSVGDGDCSHLDAKVPLPGSFELVSDSAIVGRAGGKADILLDVATVSSMHARLEKREQSLFITDLDSTNGTYVDGRRIRPGAVTPVSSGSIIVFGDEHLAVFRVAVEETDDKDEGEPQAAAASNEAASSSD</sequence>
<dbReference type="SUPFAM" id="SSF49879">
    <property type="entry name" value="SMAD/FHA domain"/>
    <property type="match status" value="1"/>
</dbReference>
<proteinExistence type="predicted"/>
<evidence type="ECO:0000313" key="4">
    <source>
        <dbReference type="Proteomes" id="UP001605036"/>
    </source>
</evidence>
<dbReference type="Gene3D" id="2.60.200.20">
    <property type="match status" value="1"/>
</dbReference>
<dbReference type="PANTHER" id="PTHR23308">
    <property type="entry name" value="NUCLEAR INHIBITOR OF PROTEIN PHOSPHATASE-1"/>
    <property type="match status" value="1"/>
</dbReference>
<feature type="domain" description="FHA" evidence="2">
    <location>
        <begin position="131"/>
        <end position="181"/>
    </location>
</feature>
<feature type="region of interest" description="Disordered" evidence="1">
    <location>
        <begin position="211"/>
        <end position="234"/>
    </location>
</feature>
<dbReference type="InterPro" id="IPR050923">
    <property type="entry name" value="Cell_Proc_Reg/RNA_Proc"/>
</dbReference>
<dbReference type="PROSITE" id="PS50006">
    <property type="entry name" value="FHA_DOMAIN"/>
    <property type="match status" value="1"/>
</dbReference>
<dbReference type="EMBL" id="JBHFFA010000001">
    <property type="protein sequence ID" value="KAL2652831.1"/>
    <property type="molecule type" value="Genomic_DNA"/>
</dbReference>
<keyword evidence="4" id="KW-1185">Reference proteome</keyword>
<dbReference type="SMART" id="SM00240">
    <property type="entry name" value="FHA"/>
    <property type="match status" value="1"/>
</dbReference>
<dbReference type="InterPro" id="IPR000253">
    <property type="entry name" value="FHA_dom"/>
</dbReference>
<accession>A0ABD1ZN05</accession>
<evidence type="ECO:0000259" key="2">
    <source>
        <dbReference type="PROSITE" id="PS50006"/>
    </source>
</evidence>
<evidence type="ECO:0000256" key="1">
    <source>
        <dbReference type="SAM" id="MobiDB-lite"/>
    </source>
</evidence>
<dbReference type="Pfam" id="PF00498">
    <property type="entry name" value="FHA"/>
    <property type="match status" value="1"/>
</dbReference>
<protein>
    <recommendedName>
        <fullName evidence="2">FHA domain-containing protein</fullName>
    </recommendedName>
</protein>
<reference evidence="3 4" key="1">
    <citation type="submission" date="2024-09" db="EMBL/GenBank/DDBJ databases">
        <title>Chromosome-scale assembly of Riccia fluitans.</title>
        <authorList>
            <person name="Paukszto L."/>
            <person name="Sawicki J."/>
            <person name="Karawczyk K."/>
            <person name="Piernik-Szablinska J."/>
            <person name="Szczecinska M."/>
            <person name="Mazdziarz M."/>
        </authorList>
    </citation>
    <scope>NUCLEOTIDE SEQUENCE [LARGE SCALE GENOMIC DNA]</scope>
    <source>
        <strain evidence="3">Rf_01</strain>
        <tissue evidence="3">Aerial parts of the thallus</tissue>
    </source>
</reference>
<feature type="compositionally biased region" description="Low complexity" evidence="1">
    <location>
        <begin position="222"/>
        <end position="234"/>
    </location>
</feature>
<dbReference type="InterPro" id="IPR008984">
    <property type="entry name" value="SMAD_FHA_dom_sf"/>
</dbReference>
<organism evidence="3 4">
    <name type="scientific">Riccia fluitans</name>
    <dbReference type="NCBI Taxonomy" id="41844"/>
    <lineage>
        <taxon>Eukaryota</taxon>
        <taxon>Viridiplantae</taxon>
        <taxon>Streptophyta</taxon>
        <taxon>Embryophyta</taxon>
        <taxon>Marchantiophyta</taxon>
        <taxon>Marchantiopsida</taxon>
        <taxon>Marchantiidae</taxon>
        <taxon>Marchantiales</taxon>
        <taxon>Ricciaceae</taxon>
        <taxon>Riccia</taxon>
    </lineage>
</organism>
<evidence type="ECO:0000313" key="3">
    <source>
        <dbReference type="EMBL" id="KAL2652831.1"/>
    </source>
</evidence>
<dbReference type="CDD" id="cd00060">
    <property type="entry name" value="FHA"/>
    <property type="match status" value="1"/>
</dbReference>
<comment type="caution">
    <text evidence="3">The sequence shown here is derived from an EMBL/GenBank/DDBJ whole genome shotgun (WGS) entry which is preliminary data.</text>
</comment>
<dbReference type="Proteomes" id="UP001605036">
    <property type="component" value="Unassembled WGS sequence"/>
</dbReference>
<dbReference type="AlphaFoldDB" id="A0ABD1ZN05"/>